<feature type="chain" id="PRO_5019134523" description="Enriched in surface-labeled proteome protein 11" evidence="3">
    <location>
        <begin position="22"/>
        <end position="234"/>
    </location>
</feature>
<organism evidence="4 5">
    <name type="scientific">Trypanosoma conorhini</name>
    <dbReference type="NCBI Taxonomy" id="83891"/>
    <lineage>
        <taxon>Eukaryota</taxon>
        <taxon>Discoba</taxon>
        <taxon>Euglenozoa</taxon>
        <taxon>Kinetoplastea</taxon>
        <taxon>Metakinetoplastina</taxon>
        <taxon>Trypanosomatida</taxon>
        <taxon>Trypanosomatidae</taxon>
        <taxon>Trypanosoma</taxon>
    </lineage>
</organism>
<proteinExistence type="predicted"/>
<evidence type="ECO:0008006" key="6">
    <source>
        <dbReference type="Google" id="ProtNLM"/>
    </source>
</evidence>
<evidence type="ECO:0000256" key="1">
    <source>
        <dbReference type="SAM" id="MobiDB-lite"/>
    </source>
</evidence>
<evidence type="ECO:0000313" key="5">
    <source>
        <dbReference type="Proteomes" id="UP000284403"/>
    </source>
</evidence>
<protein>
    <recommendedName>
        <fullName evidence="6">Enriched in surface-labeled proteome protein 11</fullName>
    </recommendedName>
</protein>
<sequence length="234" mass="26311">MILYSFLVALVALFFSSVVSASDRCRPIEKLRGINPNILALPNVTFFLGNEYFCAENAPRQFHCQCSVASVCTKQEDPWGRDIGVCSCCPWWMIILFVVLGAVMVASVSTVLYVWCCRGKWWWDGYPPPVKFVMCRRGPATVVPTTGPLPPNLFRGYRISDFVSGAAEPQPTRVAAAASSNDESRRVPNEYPQQSQQQSQQQQQRQQAQVRLCERNSWLSPPEASRGVESTLRR</sequence>
<dbReference type="Proteomes" id="UP000284403">
    <property type="component" value="Unassembled WGS sequence"/>
</dbReference>
<keyword evidence="2" id="KW-1133">Transmembrane helix</keyword>
<dbReference type="OrthoDB" id="272768at2759"/>
<keyword evidence="5" id="KW-1185">Reference proteome</keyword>
<keyword evidence="2" id="KW-0812">Transmembrane</keyword>
<keyword evidence="2" id="KW-0472">Membrane</keyword>
<evidence type="ECO:0000256" key="2">
    <source>
        <dbReference type="SAM" id="Phobius"/>
    </source>
</evidence>
<feature type="region of interest" description="Disordered" evidence="1">
    <location>
        <begin position="168"/>
        <end position="234"/>
    </location>
</feature>
<dbReference type="EMBL" id="MKKU01000095">
    <property type="protein sequence ID" value="RNF24689.1"/>
    <property type="molecule type" value="Genomic_DNA"/>
</dbReference>
<dbReference type="GeneID" id="40315980"/>
<reference evidence="4 5" key="1">
    <citation type="journal article" date="2018" name="BMC Genomics">
        <title>Genomic comparison of Trypanosoma conorhini and Trypanosoma rangeli to Trypanosoma cruzi strains of high and low virulence.</title>
        <authorList>
            <person name="Bradwell K.R."/>
            <person name="Koparde V.N."/>
            <person name="Matveyev A.V."/>
            <person name="Serrano M.G."/>
            <person name="Alves J.M."/>
            <person name="Parikh H."/>
            <person name="Huang B."/>
            <person name="Lee V."/>
            <person name="Espinosa-Alvarez O."/>
            <person name="Ortiz P.A."/>
            <person name="Costa-Martins A.G."/>
            <person name="Teixeira M.M."/>
            <person name="Buck G.A."/>
        </authorList>
    </citation>
    <scope>NUCLEOTIDE SEQUENCE [LARGE SCALE GENOMIC DNA]</scope>
    <source>
        <strain evidence="4 5">025E</strain>
    </source>
</reference>
<evidence type="ECO:0000313" key="4">
    <source>
        <dbReference type="EMBL" id="RNF24689.1"/>
    </source>
</evidence>
<feature type="compositionally biased region" description="Low complexity" evidence="1">
    <location>
        <begin position="193"/>
        <end position="209"/>
    </location>
</feature>
<gene>
    <name evidence="4" type="ORF">Tco025E_02369</name>
</gene>
<accession>A0A422Q3Z2</accession>
<name>A0A422Q3Z2_9TRYP</name>
<keyword evidence="3" id="KW-0732">Signal</keyword>
<evidence type="ECO:0000256" key="3">
    <source>
        <dbReference type="SAM" id="SignalP"/>
    </source>
</evidence>
<dbReference type="AlphaFoldDB" id="A0A422Q3Z2"/>
<dbReference type="RefSeq" id="XP_029230536.1">
    <property type="nucleotide sequence ID" value="XM_029369296.1"/>
</dbReference>
<feature type="transmembrane region" description="Helical" evidence="2">
    <location>
        <begin position="91"/>
        <end position="115"/>
    </location>
</feature>
<comment type="caution">
    <text evidence="4">The sequence shown here is derived from an EMBL/GenBank/DDBJ whole genome shotgun (WGS) entry which is preliminary data.</text>
</comment>
<feature type="signal peptide" evidence="3">
    <location>
        <begin position="1"/>
        <end position="21"/>
    </location>
</feature>